<dbReference type="InterPro" id="IPR040491">
    <property type="entry name" value="DUF5626"/>
</dbReference>
<name>A0ABQ5JMM7_9LACO</name>
<organism evidence="2 3">
    <name type="scientific">Ligilactobacillus pabuli</name>
    <dbReference type="NCBI Taxonomy" id="2886039"/>
    <lineage>
        <taxon>Bacteria</taxon>
        <taxon>Bacillati</taxon>
        <taxon>Bacillota</taxon>
        <taxon>Bacilli</taxon>
        <taxon>Lactobacillales</taxon>
        <taxon>Lactobacillaceae</taxon>
        <taxon>Ligilactobacillus</taxon>
    </lineage>
</organism>
<gene>
    <name evidence="2" type="ORF">LPAF129_18210</name>
</gene>
<evidence type="ECO:0000313" key="2">
    <source>
        <dbReference type="EMBL" id="GKS82135.1"/>
    </source>
</evidence>
<evidence type="ECO:0000313" key="3">
    <source>
        <dbReference type="Proteomes" id="UP001055149"/>
    </source>
</evidence>
<dbReference type="Pfam" id="PF18540">
    <property type="entry name" value="DUF5626"/>
    <property type="match status" value="1"/>
</dbReference>
<evidence type="ECO:0000259" key="1">
    <source>
        <dbReference type="Pfam" id="PF18540"/>
    </source>
</evidence>
<proteinExistence type="predicted"/>
<dbReference type="Proteomes" id="UP001055149">
    <property type="component" value="Unassembled WGS sequence"/>
</dbReference>
<accession>A0ABQ5JMM7</accession>
<dbReference type="Gene3D" id="2.60.40.3860">
    <property type="match status" value="1"/>
</dbReference>
<reference evidence="2" key="1">
    <citation type="journal article" date="2022" name="Int. J. Syst. Evol. Microbiol.">
        <title>A novel species of lactic acid bacteria, Ligilactobacillus pabuli sp. nov., isolated from alfalfa silage.</title>
        <authorList>
            <person name="Tohno M."/>
            <person name="Tanizawa Y."/>
            <person name="Sawada H."/>
            <person name="Sakamoto M."/>
            <person name="Ohkuma M."/>
            <person name="Kobayashi H."/>
        </authorList>
    </citation>
    <scope>NUCLEOTIDE SEQUENCE</scope>
    <source>
        <strain evidence="2">AF129</strain>
    </source>
</reference>
<keyword evidence="3" id="KW-1185">Reference proteome</keyword>
<dbReference type="EMBL" id="BQXH01000020">
    <property type="protein sequence ID" value="GKS82135.1"/>
    <property type="molecule type" value="Genomic_DNA"/>
</dbReference>
<feature type="domain" description="DUF5626" evidence="1">
    <location>
        <begin position="2"/>
        <end position="83"/>
    </location>
</feature>
<sequence length="84" mass="9329">MANKTYTITKKGIGWYVSYKIKIVSNKIEQAFSLKAVATEGSFKNSKLTKLSNKKAQWKAKYKLGVTRVVSCNAIVNGKKLVVS</sequence>
<comment type="caution">
    <text evidence="2">The sequence shown here is derived from an EMBL/GenBank/DDBJ whole genome shotgun (WGS) entry which is preliminary data.</text>
</comment>
<protein>
    <recommendedName>
        <fullName evidence="1">DUF5626 domain-containing protein</fullName>
    </recommendedName>
</protein>